<comment type="subcellular location">
    <subcellularLocation>
        <location evidence="1">Cell membrane</location>
        <topology evidence="1">Multi-pass membrane protein</topology>
    </subcellularLocation>
</comment>
<keyword evidence="4 6" id="KW-1133">Transmembrane helix</keyword>
<dbReference type="Proteomes" id="UP000028933">
    <property type="component" value="Chromosome"/>
</dbReference>
<dbReference type="KEGG" id="eao:BD94_0377"/>
<dbReference type="STRING" id="1338011.BD94_0377"/>
<dbReference type="eggNOG" id="COG1714">
    <property type="taxonomic scope" value="Bacteria"/>
</dbReference>
<evidence type="ECO:0000259" key="7">
    <source>
        <dbReference type="Pfam" id="PF06271"/>
    </source>
</evidence>
<gene>
    <name evidence="8" type="ORF">BD94_0377</name>
</gene>
<dbReference type="InterPro" id="IPR010432">
    <property type="entry name" value="RDD"/>
</dbReference>
<evidence type="ECO:0000256" key="2">
    <source>
        <dbReference type="ARBA" id="ARBA00022475"/>
    </source>
</evidence>
<evidence type="ECO:0000313" key="9">
    <source>
        <dbReference type="Proteomes" id="UP000028933"/>
    </source>
</evidence>
<reference evidence="8" key="1">
    <citation type="journal article" date="2013" name="Lancet">
        <title>First case of E anophelis outbreak in an intensive-care unit.</title>
        <authorList>
            <person name="Teo J."/>
            <person name="Tan S.Y."/>
            <person name="Tay M."/>
            <person name="Ding Y."/>
            <person name="Kjelleberg S."/>
            <person name="Givskov M."/>
            <person name="Lin R.T."/>
            <person name="Yang L."/>
        </authorList>
    </citation>
    <scope>NUCLEOTIDE SEQUENCE [LARGE SCALE GENOMIC DNA]</scope>
    <source>
        <strain evidence="8">NUHP1</strain>
    </source>
</reference>
<dbReference type="EMBL" id="CP007547">
    <property type="protein sequence ID" value="AIL44152.1"/>
    <property type="molecule type" value="Genomic_DNA"/>
</dbReference>
<dbReference type="PANTHER" id="PTHR36115">
    <property type="entry name" value="PROLINE-RICH ANTIGEN HOMOLOG-RELATED"/>
    <property type="match status" value="1"/>
</dbReference>
<dbReference type="GeneID" id="56685483"/>
<feature type="transmembrane region" description="Helical" evidence="6">
    <location>
        <begin position="20"/>
        <end position="46"/>
    </location>
</feature>
<evidence type="ECO:0000256" key="5">
    <source>
        <dbReference type="ARBA" id="ARBA00023136"/>
    </source>
</evidence>
<feature type="domain" description="RDD" evidence="7">
    <location>
        <begin position="13"/>
        <end position="130"/>
    </location>
</feature>
<reference evidence="8" key="2">
    <citation type="journal article" date="2015" name="Genome Biol. Evol.">
        <title>Complete Genome Sequence and Transcriptomic Analysis of the Novel Pathogen Elizabethkingia anophelis in Response to Oxidative Stress.</title>
        <authorList>
            <person name="Li Y."/>
            <person name="Liu Y."/>
            <person name="Chew S.C."/>
            <person name="Tay M."/>
            <person name="Salido M.M."/>
            <person name="Teo J."/>
            <person name="Lauro F.M."/>
            <person name="Givskov M."/>
            <person name="Yang L."/>
        </authorList>
    </citation>
    <scope>NUCLEOTIDE SEQUENCE</scope>
    <source>
        <strain evidence="8">NUHP1</strain>
    </source>
</reference>
<dbReference type="HOGENOM" id="CLU_118943_1_0_10"/>
<evidence type="ECO:0000313" key="8">
    <source>
        <dbReference type="EMBL" id="AIL44152.1"/>
    </source>
</evidence>
<organism evidence="8 9">
    <name type="scientific">Elizabethkingia anophelis NUHP1</name>
    <dbReference type="NCBI Taxonomy" id="1338011"/>
    <lineage>
        <taxon>Bacteria</taxon>
        <taxon>Pseudomonadati</taxon>
        <taxon>Bacteroidota</taxon>
        <taxon>Flavobacteriia</taxon>
        <taxon>Flavobacteriales</taxon>
        <taxon>Weeksellaceae</taxon>
        <taxon>Elizabethkingia</taxon>
    </lineage>
</organism>
<evidence type="ECO:0000256" key="1">
    <source>
        <dbReference type="ARBA" id="ARBA00004651"/>
    </source>
</evidence>
<keyword evidence="5 6" id="KW-0472">Membrane</keyword>
<sequence length="168" mass="19586">MTNNYTLVEKSQATKWTRFFNYIIDATIFYILIFLFGGLLGVWYSLTQSELAYSMIQAMTNANRLVDQFVTMVLYATFMFAQEWIFKGRSIGKFITGTKVVNETNLPLNVIDLLKRNFTRAVPFEAFSFFGQNGLHDKWSNTRVVNVRQFEESLRLRNEMEEIGQVVV</sequence>
<dbReference type="RefSeq" id="WP_009085689.1">
    <property type="nucleotide sequence ID" value="NZ_CP007547.1"/>
</dbReference>
<protein>
    <recommendedName>
        <fullName evidence="7">RDD domain-containing protein</fullName>
    </recommendedName>
</protein>
<keyword evidence="2" id="KW-1003">Cell membrane</keyword>
<dbReference type="PANTHER" id="PTHR36115:SF4">
    <property type="entry name" value="MEMBRANE PROTEIN"/>
    <property type="match status" value="1"/>
</dbReference>
<evidence type="ECO:0000256" key="3">
    <source>
        <dbReference type="ARBA" id="ARBA00022692"/>
    </source>
</evidence>
<dbReference type="AlphaFoldDB" id="A0A077E9F2"/>
<accession>A0A077E9F2</accession>
<dbReference type="Pfam" id="PF06271">
    <property type="entry name" value="RDD"/>
    <property type="match status" value="1"/>
</dbReference>
<dbReference type="GO" id="GO:0005886">
    <property type="term" value="C:plasma membrane"/>
    <property type="evidence" value="ECO:0007669"/>
    <property type="project" value="UniProtKB-SubCell"/>
</dbReference>
<feature type="transmembrane region" description="Helical" evidence="6">
    <location>
        <begin position="66"/>
        <end position="86"/>
    </location>
</feature>
<evidence type="ECO:0000256" key="6">
    <source>
        <dbReference type="SAM" id="Phobius"/>
    </source>
</evidence>
<name>A0A077E9F2_9FLAO</name>
<proteinExistence type="predicted"/>
<dbReference type="InterPro" id="IPR051791">
    <property type="entry name" value="Pra-immunoreactive"/>
</dbReference>
<keyword evidence="3 6" id="KW-0812">Transmembrane</keyword>
<evidence type="ECO:0000256" key="4">
    <source>
        <dbReference type="ARBA" id="ARBA00022989"/>
    </source>
</evidence>